<keyword evidence="7" id="KW-1185">Reference proteome</keyword>
<protein>
    <recommendedName>
        <fullName evidence="5">Calcineurin-like phosphoesterase domain-containing protein</fullName>
    </recommendedName>
</protein>
<dbReference type="EMBL" id="VFQX01000002">
    <property type="protein sequence ID" value="KAF0984467.1"/>
    <property type="molecule type" value="Genomic_DNA"/>
</dbReference>
<comment type="caution">
    <text evidence="6">The sequence shown here is derived from an EMBL/GenBank/DDBJ whole genome shotgun (WGS) entry which is preliminary data.</text>
</comment>
<keyword evidence="4" id="KW-0812">Transmembrane</keyword>
<feature type="region of interest" description="Disordered" evidence="3">
    <location>
        <begin position="402"/>
        <end position="429"/>
    </location>
</feature>
<name>A0A6A5C596_NAEFO</name>
<keyword evidence="1" id="KW-0732">Signal</keyword>
<keyword evidence="2" id="KW-0378">Hydrolase</keyword>
<evidence type="ECO:0000313" key="6">
    <source>
        <dbReference type="EMBL" id="KAF0984467.1"/>
    </source>
</evidence>
<dbReference type="VEuPathDB" id="AmoebaDB:NF0005180"/>
<dbReference type="RefSeq" id="XP_044569180.1">
    <property type="nucleotide sequence ID" value="XM_044706988.1"/>
</dbReference>
<dbReference type="InterPro" id="IPR051558">
    <property type="entry name" value="Metallophosphoesterase_PAP"/>
</dbReference>
<dbReference type="InterPro" id="IPR004843">
    <property type="entry name" value="Calcineurin-like_PHP"/>
</dbReference>
<evidence type="ECO:0000256" key="1">
    <source>
        <dbReference type="ARBA" id="ARBA00022729"/>
    </source>
</evidence>
<feature type="region of interest" description="Disordered" evidence="3">
    <location>
        <begin position="302"/>
        <end position="323"/>
    </location>
</feature>
<accession>A0A6A5C596</accession>
<dbReference type="VEuPathDB" id="AmoebaDB:FDP41_000366"/>
<dbReference type="PANTHER" id="PTHR10161">
    <property type="entry name" value="TARTRATE-RESISTANT ACID PHOSPHATASE TYPE 5"/>
    <property type="match status" value="1"/>
</dbReference>
<dbReference type="Gene3D" id="3.60.21.10">
    <property type="match status" value="1"/>
</dbReference>
<dbReference type="GeneID" id="68107584"/>
<evidence type="ECO:0000313" key="7">
    <source>
        <dbReference type="Proteomes" id="UP000444721"/>
    </source>
</evidence>
<keyword evidence="4" id="KW-1133">Transmembrane helix</keyword>
<dbReference type="SUPFAM" id="SSF56300">
    <property type="entry name" value="Metallo-dependent phosphatases"/>
    <property type="match status" value="1"/>
</dbReference>
<organism evidence="6 7">
    <name type="scientific">Naegleria fowleri</name>
    <name type="common">Brain eating amoeba</name>
    <dbReference type="NCBI Taxonomy" id="5763"/>
    <lineage>
        <taxon>Eukaryota</taxon>
        <taxon>Discoba</taxon>
        <taxon>Heterolobosea</taxon>
        <taxon>Tetramitia</taxon>
        <taxon>Eutetramitia</taxon>
        <taxon>Vahlkampfiidae</taxon>
        <taxon>Naegleria</taxon>
    </lineage>
</organism>
<dbReference type="InterPro" id="IPR029052">
    <property type="entry name" value="Metallo-depent_PP-like"/>
</dbReference>
<reference evidence="6 7" key="1">
    <citation type="journal article" date="2019" name="Sci. Rep.">
        <title>Nanopore sequencing improves the draft genome of the human pathogenic amoeba Naegleria fowleri.</title>
        <authorList>
            <person name="Liechti N."/>
            <person name="Schurch N."/>
            <person name="Bruggmann R."/>
            <person name="Wittwer M."/>
        </authorList>
    </citation>
    <scope>NUCLEOTIDE SEQUENCE [LARGE SCALE GENOMIC DNA]</scope>
    <source>
        <strain evidence="6 7">ATCC 30894</strain>
    </source>
</reference>
<dbReference type="PANTHER" id="PTHR10161:SF14">
    <property type="entry name" value="TARTRATE-RESISTANT ACID PHOSPHATASE TYPE 5"/>
    <property type="match status" value="1"/>
</dbReference>
<evidence type="ECO:0000256" key="2">
    <source>
        <dbReference type="ARBA" id="ARBA00022801"/>
    </source>
</evidence>
<feature type="domain" description="Calcineurin-like phosphoesterase" evidence="5">
    <location>
        <begin position="177"/>
        <end position="271"/>
    </location>
</feature>
<dbReference type="GO" id="GO:0016787">
    <property type="term" value="F:hydrolase activity"/>
    <property type="evidence" value="ECO:0007669"/>
    <property type="project" value="UniProtKB-KW"/>
</dbReference>
<proteinExistence type="predicted"/>
<dbReference type="Pfam" id="PF00149">
    <property type="entry name" value="Metallophos"/>
    <property type="match status" value="1"/>
</dbReference>
<gene>
    <name evidence="6" type="ORF">FDP41_000366</name>
</gene>
<evidence type="ECO:0000259" key="5">
    <source>
        <dbReference type="Pfam" id="PF00149"/>
    </source>
</evidence>
<feature type="transmembrane region" description="Helical" evidence="4">
    <location>
        <begin position="114"/>
        <end position="140"/>
    </location>
</feature>
<dbReference type="Proteomes" id="UP000444721">
    <property type="component" value="Unassembled WGS sequence"/>
</dbReference>
<evidence type="ECO:0000256" key="4">
    <source>
        <dbReference type="SAM" id="Phobius"/>
    </source>
</evidence>
<dbReference type="OrthoDB" id="1930861at2759"/>
<dbReference type="AlphaFoldDB" id="A0A6A5C596"/>
<evidence type="ECO:0000256" key="3">
    <source>
        <dbReference type="SAM" id="MobiDB-lite"/>
    </source>
</evidence>
<sequence>MFPFYSMANHGSISSSSNSTSLVQQNHTYRRLTPLSHQQSTLIDSTPNMNTQSYNLNFGNTIGVPSLSFSSSSYSPFPVNYHEEQSEEKKKDANFLSLWEQRHRWKLFANHSPWFSMCFICLVLLMVSLGILLSIVFFVLQEDEFDQLKIGILMMFNENKRNDWRLKYSTKSDEKYLKFVVIGDWGRRGLFNQSEVAEQMEYYCKNYGCNFVISTGDNFYQDGVKSVDDILFKESFEDVYNQETLSKLPFLSVLGNHCYRSNPYAQVEYTQYEKSTKRLYIPSEYFTEVMYFPEHRILASKNSASSDTTNSDEKKQSVNSHMSNLSKKMTQHDFRVQFLFLDTNPFIQRYYSHPKMNQHALHKTSNLRAQLGFMENIMNELDEKIENGKTDQIPYFINSERRKTTTSQQQNGPDASTNDSPPSSSSTNVPLWRIAIGHHPLYSASSHGDRAGSAVRFDVVPHHPYLQSYQQESGFMYVRLSKDLLDVSFVSLEGQVTNRVKILKQHS</sequence>
<keyword evidence="4" id="KW-0472">Membrane</keyword>
<feature type="compositionally biased region" description="Low complexity" evidence="3">
    <location>
        <begin position="414"/>
        <end position="428"/>
    </location>
</feature>
<dbReference type="VEuPathDB" id="AmoebaDB:NfTy_000640"/>